<evidence type="ECO:0000313" key="3">
    <source>
        <dbReference type="Proteomes" id="UP000054870"/>
    </source>
</evidence>
<evidence type="ECO:0000313" key="2">
    <source>
        <dbReference type="EMBL" id="SAK51741.1"/>
    </source>
</evidence>
<organism evidence="2 3">
    <name type="scientific">Caballeronia catudaia</name>
    <dbReference type="NCBI Taxonomy" id="1777136"/>
    <lineage>
        <taxon>Bacteria</taxon>
        <taxon>Pseudomonadati</taxon>
        <taxon>Pseudomonadota</taxon>
        <taxon>Betaproteobacteria</taxon>
        <taxon>Burkholderiales</taxon>
        <taxon>Burkholderiaceae</taxon>
        <taxon>Caballeronia</taxon>
    </lineage>
</organism>
<dbReference type="Proteomes" id="UP000054870">
    <property type="component" value="Unassembled WGS sequence"/>
</dbReference>
<dbReference type="AlphaFoldDB" id="A0A158A1Q4"/>
<gene>
    <name evidence="2" type="ORF">AWB75_01632</name>
</gene>
<dbReference type="InterPro" id="IPR021347">
    <property type="entry name" value="DUF2964"/>
</dbReference>
<feature type="transmembrane region" description="Helical" evidence="1">
    <location>
        <begin position="37"/>
        <end position="58"/>
    </location>
</feature>
<dbReference type="Pfam" id="PF11177">
    <property type="entry name" value="DUF2964"/>
    <property type="match status" value="1"/>
</dbReference>
<accession>A0A158A1Q4</accession>
<keyword evidence="1" id="KW-0812">Transmembrane</keyword>
<keyword evidence="1" id="KW-1133">Transmembrane helix</keyword>
<keyword evidence="1" id="KW-0472">Membrane</keyword>
<protein>
    <submittedName>
        <fullName evidence="2">Uncharacterized protein</fullName>
    </submittedName>
</protein>
<name>A0A158A1Q4_9BURK</name>
<keyword evidence="3" id="KW-1185">Reference proteome</keyword>
<evidence type="ECO:0000256" key="1">
    <source>
        <dbReference type="SAM" id="Phobius"/>
    </source>
</evidence>
<proteinExistence type="predicted"/>
<reference evidence="2" key="1">
    <citation type="submission" date="2016-01" db="EMBL/GenBank/DDBJ databases">
        <authorList>
            <person name="Peeters C."/>
        </authorList>
    </citation>
    <scope>NUCLEOTIDE SEQUENCE [LARGE SCALE GENOMIC DNA]</scope>
    <source>
        <strain evidence="2">LMG 29318</strain>
    </source>
</reference>
<dbReference type="RefSeq" id="WP_061123606.1">
    <property type="nucleotide sequence ID" value="NZ_FCOF02000005.1"/>
</dbReference>
<sequence>MIRGEGRIVAALGAVFLSLGGIHAALRGLLFDETAVMYYGVLAILIGAASFVVMLTPLPSDEP</sequence>
<dbReference type="OrthoDB" id="8943486at2"/>
<comment type="caution">
    <text evidence="2">The sequence shown here is derived from an EMBL/GenBank/DDBJ whole genome shotgun (WGS) entry which is preliminary data.</text>
</comment>
<dbReference type="EMBL" id="FCOF02000005">
    <property type="protein sequence ID" value="SAK51741.1"/>
    <property type="molecule type" value="Genomic_DNA"/>
</dbReference>